<reference evidence="1" key="1">
    <citation type="submission" date="2022-09" db="EMBL/GenBank/DDBJ databases">
        <title>Interaction between co-microsymbionts with complementary sets of symbiotic genes in legume-rhizobium systems.</title>
        <authorList>
            <person name="Safronova V."/>
            <person name="Sazanova A."/>
            <person name="Afonin A."/>
            <person name="Chirak E."/>
        </authorList>
    </citation>
    <scope>NUCLEOTIDE SEQUENCE</scope>
    <source>
        <strain evidence="1">A18/3m</strain>
    </source>
</reference>
<protein>
    <submittedName>
        <fullName evidence="1">Uncharacterized protein</fullName>
    </submittedName>
</protein>
<organism evidence="1 2">
    <name type="scientific">Phyllobacterium zundukense</name>
    <dbReference type="NCBI Taxonomy" id="1867719"/>
    <lineage>
        <taxon>Bacteria</taxon>
        <taxon>Pseudomonadati</taxon>
        <taxon>Pseudomonadota</taxon>
        <taxon>Alphaproteobacteria</taxon>
        <taxon>Hyphomicrobiales</taxon>
        <taxon>Phyllobacteriaceae</taxon>
        <taxon>Phyllobacterium</taxon>
    </lineage>
</organism>
<dbReference type="EMBL" id="CP104971">
    <property type="protein sequence ID" value="UXN58329.1"/>
    <property type="molecule type" value="Genomic_DNA"/>
</dbReference>
<name>A0ACD4CXN7_9HYPH</name>
<sequence>MKHVALEQLQTVADVEWEQQPQPMSRNQRIERWAELLELNPSRRLATLHQTENRLAKERDAMRIDGSPISAAFGDPVLRAAGLQGDSYGEAKRFFELTDYQLHRALCYCHFGATVSAATAAHYIRKAAGSGRRSLVARLWERLAE</sequence>
<proteinExistence type="predicted"/>
<gene>
    <name evidence="1" type="ORF">N8E88_05860</name>
</gene>
<geneLocation type="plasmid" evidence="1 2">
    <name>p_unnamed2</name>
</geneLocation>
<accession>A0ACD4CXN7</accession>
<evidence type="ECO:0000313" key="1">
    <source>
        <dbReference type="EMBL" id="UXN58329.1"/>
    </source>
</evidence>
<keyword evidence="2" id="KW-1185">Reference proteome</keyword>
<keyword evidence="1" id="KW-0614">Plasmid</keyword>
<evidence type="ECO:0000313" key="2">
    <source>
        <dbReference type="Proteomes" id="UP001061991"/>
    </source>
</evidence>
<dbReference type="Proteomes" id="UP001061991">
    <property type="component" value="Plasmid p_unnamed2"/>
</dbReference>